<feature type="region of interest" description="Disordered" evidence="6">
    <location>
        <begin position="86"/>
        <end position="136"/>
    </location>
</feature>
<feature type="transmembrane region" description="Helical" evidence="7">
    <location>
        <begin position="6"/>
        <end position="23"/>
    </location>
</feature>
<name>A0A8J3B7Z9_9ACTN</name>
<dbReference type="RefSeq" id="WP_189168866.1">
    <property type="nucleotide sequence ID" value="NZ_BMQB01000002.1"/>
</dbReference>
<comment type="caution">
    <text evidence="8">The sequence shown here is derived from an EMBL/GenBank/DDBJ whole genome shotgun (WGS) entry which is preliminary data.</text>
</comment>
<comment type="subcellular location">
    <subcellularLocation>
        <location evidence="1">Cell membrane</location>
    </subcellularLocation>
</comment>
<gene>
    <name evidence="8" type="ORF">GCM10010123_10020</name>
</gene>
<feature type="compositionally biased region" description="Low complexity" evidence="6">
    <location>
        <begin position="107"/>
        <end position="130"/>
    </location>
</feature>
<keyword evidence="4 7" id="KW-1133">Transmembrane helix</keyword>
<evidence type="ECO:0000256" key="5">
    <source>
        <dbReference type="ARBA" id="ARBA00023136"/>
    </source>
</evidence>
<accession>A0A8J3B7Z9</accession>
<reference evidence="8" key="2">
    <citation type="submission" date="2020-09" db="EMBL/GenBank/DDBJ databases">
        <authorList>
            <person name="Sun Q."/>
            <person name="Ohkuma M."/>
        </authorList>
    </citation>
    <scope>NUCLEOTIDE SEQUENCE</scope>
    <source>
        <strain evidence="8">JCM 3090</strain>
    </source>
</reference>
<evidence type="ECO:0008006" key="10">
    <source>
        <dbReference type="Google" id="ProtNLM"/>
    </source>
</evidence>
<dbReference type="Pfam" id="PF04347">
    <property type="entry name" value="FliO"/>
    <property type="match status" value="1"/>
</dbReference>
<evidence type="ECO:0000256" key="1">
    <source>
        <dbReference type="ARBA" id="ARBA00004236"/>
    </source>
</evidence>
<evidence type="ECO:0000256" key="4">
    <source>
        <dbReference type="ARBA" id="ARBA00022989"/>
    </source>
</evidence>
<evidence type="ECO:0000256" key="2">
    <source>
        <dbReference type="ARBA" id="ARBA00022475"/>
    </source>
</evidence>
<reference evidence="8" key="1">
    <citation type="journal article" date="2014" name="Int. J. Syst. Evol. Microbiol.">
        <title>Complete genome sequence of Corynebacterium casei LMG S-19264T (=DSM 44701T), isolated from a smear-ripened cheese.</title>
        <authorList>
            <consortium name="US DOE Joint Genome Institute (JGI-PGF)"/>
            <person name="Walter F."/>
            <person name="Albersmeier A."/>
            <person name="Kalinowski J."/>
            <person name="Ruckert C."/>
        </authorList>
    </citation>
    <scope>NUCLEOTIDE SEQUENCE</scope>
    <source>
        <strain evidence="8">JCM 3090</strain>
    </source>
</reference>
<keyword evidence="3 7" id="KW-0812">Transmembrane</keyword>
<evidence type="ECO:0000313" key="9">
    <source>
        <dbReference type="Proteomes" id="UP000649739"/>
    </source>
</evidence>
<proteinExistence type="predicted"/>
<evidence type="ECO:0000313" key="8">
    <source>
        <dbReference type="EMBL" id="GGJ82315.1"/>
    </source>
</evidence>
<dbReference type="InterPro" id="IPR022781">
    <property type="entry name" value="Flagellar_biosynth_FliO"/>
</dbReference>
<evidence type="ECO:0000256" key="3">
    <source>
        <dbReference type="ARBA" id="ARBA00022692"/>
    </source>
</evidence>
<protein>
    <recommendedName>
        <fullName evidence="10">Flagellar protein</fullName>
    </recommendedName>
</protein>
<keyword evidence="9" id="KW-1185">Reference proteome</keyword>
<dbReference type="GO" id="GO:0044781">
    <property type="term" value="P:bacterial-type flagellum organization"/>
    <property type="evidence" value="ECO:0007669"/>
    <property type="project" value="InterPro"/>
</dbReference>
<evidence type="ECO:0000256" key="7">
    <source>
        <dbReference type="SAM" id="Phobius"/>
    </source>
</evidence>
<evidence type="ECO:0000256" key="6">
    <source>
        <dbReference type="SAM" id="MobiDB-lite"/>
    </source>
</evidence>
<keyword evidence="5 7" id="KW-0472">Membrane</keyword>
<keyword evidence="2" id="KW-1003">Cell membrane</keyword>
<dbReference type="GO" id="GO:0016020">
    <property type="term" value="C:membrane"/>
    <property type="evidence" value="ECO:0007669"/>
    <property type="project" value="InterPro"/>
</dbReference>
<sequence>MLELILRIGFSLLVVFGLMWLLARVVRRPLGGRSAGALSVLTRTQIGRGAAVAVVRVADRGLIVGVTEHRVSLLGEVDPAALAAPAAAAERREPVGPGILGDVPGNGSTPTAGSAPPAGPASPLSPLGPVAPGGGHSAVADALAGSALSPRVWRQAVAVLRDRTVRR</sequence>
<dbReference type="EMBL" id="BMQB01000002">
    <property type="protein sequence ID" value="GGJ82315.1"/>
    <property type="molecule type" value="Genomic_DNA"/>
</dbReference>
<dbReference type="AlphaFoldDB" id="A0A8J3B7Z9"/>
<organism evidence="8 9">
    <name type="scientific">Pilimelia anulata</name>
    <dbReference type="NCBI Taxonomy" id="53371"/>
    <lineage>
        <taxon>Bacteria</taxon>
        <taxon>Bacillati</taxon>
        <taxon>Actinomycetota</taxon>
        <taxon>Actinomycetes</taxon>
        <taxon>Micromonosporales</taxon>
        <taxon>Micromonosporaceae</taxon>
        <taxon>Pilimelia</taxon>
    </lineage>
</organism>
<dbReference type="Proteomes" id="UP000649739">
    <property type="component" value="Unassembled WGS sequence"/>
</dbReference>